<dbReference type="GO" id="GO:0016740">
    <property type="term" value="F:transferase activity"/>
    <property type="evidence" value="ECO:0007669"/>
    <property type="project" value="UniProtKB-KW"/>
</dbReference>
<dbReference type="EMBL" id="KN391403">
    <property type="protein sequence ID" value="KHG09543.1"/>
    <property type="molecule type" value="Genomic_DNA"/>
</dbReference>
<gene>
    <name evidence="2" type="ORF">F383_12441</name>
</gene>
<dbReference type="Proteomes" id="UP000032142">
    <property type="component" value="Unassembled WGS sequence"/>
</dbReference>
<sequence length="122" mass="13144">MLLSEISKHNWPYNCKVFGSNLWMFPHLLHSAIAAMYMAINKLPTLFGKGILFSGISYILPPKATIIVIAMSASSSRNMDMKPSVPVSGIGSLTKSVLALRLDLGTFLLSKISTGCIGSSPK</sequence>
<evidence type="ECO:0000256" key="1">
    <source>
        <dbReference type="SAM" id="Phobius"/>
    </source>
</evidence>
<name>A0A0B0N527_GOSAR</name>
<proteinExistence type="predicted"/>
<keyword evidence="1" id="KW-0812">Transmembrane</keyword>
<evidence type="ECO:0000313" key="3">
    <source>
        <dbReference type="Proteomes" id="UP000032142"/>
    </source>
</evidence>
<accession>A0A0B0N527</accession>
<feature type="transmembrane region" description="Helical" evidence="1">
    <location>
        <begin position="52"/>
        <end position="73"/>
    </location>
</feature>
<keyword evidence="1" id="KW-1133">Transmembrane helix</keyword>
<reference evidence="3" key="1">
    <citation type="submission" date="2014-09" db="EMBL/GenBank/DDBJ databases">
        <authorList>
            <person name="Mudge J."/>
            <person name="Ramaraj T."/>
            <person name="Lindquist I.E."/>
            <person name="Bharti A.K."/>
            <person name="Sundararajan A."/>
            <person name="Cameron C.T."/>
            <person name="Woodward J.E."/>
            <person name="May G.D."/>
            <person name="Brubaker C."/>
            <person name="Broadhvest J."/>
            <person name="Wilkins T.A."/>
        </authorList>
    </citation>
    <scope>NUCLEOTIDE SEQUENCE</scope>
    <source>
        <strain evidence="3">cv. AKA8401</strain>
    </source>
</reference>
<keyword evidence="3" id="KW-1185">Reference proteome</keyword>
<feature type="transmembrane region" description="Helical" evidence="1">
    <location>
        <begin position="21"/>
        <end position="40"/>
    </location>
</feature>
<evidence type="ECO:0000313" key="2">
    <source>
        <dbReference type="EMBL" id="KHG09543.1"/>
    </source>
</evidence>
<protein>
    <submittedName>
        <fullName evidence="2">UDP-N-acetylglucosamine 1-carboxyvinyltransferase</fullName>
    </submittedName>
</protein>
<keyword evidence="1" id="KW-0472">Membrane</keyword>
<dbReference type="AlphaFoldDB" id="A0A0B0N527"/>
<organism evidence="2 3">
    <name type="scientific">Gossypium arboreum</name>
    <name type="common">Tree cotton</name>
    <name type="synonym">Gossypium nanking</name>
    <dbReference type="NCBI Taxonomy" id="29729"/>
    <lineage>
        <taxon>Eukaryota</taxon>
        <taxon>Viridiplantae</taxon>
        <taxon>Streptophyta</taxon>
        <taxon>Embryophyta</taxon>
        <taxon>Tracheophyta</taxon>
        <taxon>Spermatophyta</taxon>
        <taxon>Magnoliopsida</taxon>
        <taxon>eudicotyledons</taxon>
        <taxon>Gunneridae</taxon>
        <taxon>Pentapetalae</taxon>
        <taxon>rosids</taxon>
        <taxon>malvids</taxon>
        <taxon>Malvales</taxon>
        <taxon>Malvaceae</taxon>
        <taxon>Malvoideae</taxon>
        <taxon>Gossypium</taxon>
    </lineage>
</organism>
<keyword evidence="2" id="KW-0808">Transferase</keyword>